<evidence type="ECO:0000313" key="2">
    <source>
        <dbReference type="EMBL" id="RJX75587.1"/>
    </source>
</evidence>
<dbReference type="EMBL" id="QVMU01000001">
    <property type="protein sequence ID" value="RJX75587.1"/>
    <property type="molecule type" value="Genomic_DNA"/>
</dbReference>
<dbReference type="AlphaFoldDB" id="A0A3A6R371"/>
<proteinExistence type="predicted"/>
<organism evidence="2 3">
    <name type="scientific">Vibrio sinensis</name>
    <dbReference type="NCBI Taxonomy" id="2302434"/>
    <lineage>
        <taxon>Bacteria</taxon>
        <taxon>Pseudomonadati</taxon>
        <taxon>Pseudomonadota</taxon>
        <taxon>Gammaproteobacteria</taxon>
        <taxon>Vibrionales</taxon>
        <taxon>Vibrionaceae</taxon>
        <taxon>Vibrio</taxon>
    </lineage>
</organism>
<keyword evidence="3" id="KW-1185">Reference proteome</keyword>
<dbReference type="RefSeq" id="WP_120029343.1">
    <property type="nucleotide sequence ID" value="NZ_QVMU01000001.1"/>
</dbReference>
<gene>
    <name evidence="2" type="ORF">DZ860_02620</name>
</gene>
<comment type="caution">
    <text evidence="2">The sequence shown here is derived from an EMBL/GenBank/DDBJ whole genome shotgun (WGS) entry which is preliminary data.</text>
</comment>
<accession>A0A3A6R371</accession>
<reference evidence="2 3" key="1">
    <citation type="submission" date="2018-08" db="EMBL/GenBank/DDBJ databases">
        <title>Vibrio isolated from the Eastern China Marginal Seas.</title>
        <authorList>
            <person name="Li Y."/>
        </authorList>
    </citation>
    <scope>NUCLEOTIDE SEQUENCE [LARGE SCALE GENOMIC DNA]</scope>
    <source>
        <strain evidence="2 3">BEI233</strain>
    </source>
</reference>
<evidence type="ECO:0000313" key="3">
    <source>
        <dbReference type="Proteomes" id="UP000273252"/>
    </source>
</evidence>
<sequence length="296" mass="32957">MKNNQRVNVLRILCFCLWFGLSIRTFAQPTQQEQCAGQFTVQFANTANSALVTQPNALWFQGTVQLDRQLASCVNAIEIKPTNGWQHVVQGPTGKITSSILSTQRKSVTRNPQGAFILPTLGQRQIDFWVHIPNGKESTPGHYHGDFTVSVVTPHSHITPVYASLNFAIKPFVRARIEAKNKQWVTVSGTNVRVNMGNLTQKNKRDLDIIVTSNASVKLEVRSQNDGYLVNVARSRYKIPYAVSLQGRQLEHGAPIFLNTGKNSQSRFTMGFENTAVPGAAHGRYEDKMTVSLIAY</sequence>
<evidence type="ECO:0008006" key="4">
    <source>
        <dbReference type="Google" id="ProtNLM"/>
    </source>
</evidence>
<evidence type="ECO:0000256" key="1">
    <source>
        <dbReference type="SAM" id="SignalP"/>
    </source>
</evidence>
<protein>
    <recommendedName>
        <fullName evidence="4">Fimbrial protein</fullName>
    </recommendedName>
</protein>
<dbReference type="Proteomes" id="UP000273252">
    <property type="component" value="Unassembled WGS sequence"/>
</dbReference>
<dbReference type="OrthoDB" id="5871191at2"/>
<keyword evidence="1" id="KW-0732">Signal</keyword>
<feature type="chain" id="PRO_5017483441" description="Fimbrial protein" evidence="1">
    <location>
        <begin position="28"/>
        <end position="296"/>
    </location>
</feature>
<name>A0A3A6R371_9VIBR</name>
<feature type="signal peptide" evidence="1">
    <location>
        <begin position="1"/>
        <end position="27"/>
    </location>
</feature>